<comment type="similarity">
    <text evidence="1">Belongs to the CFAP97 family.</text>
</comment>
<comment type="caution">
    <text evidence="2">The sequence shown here is derived from an EMBL/GenBank/DDBJ whole genome shotgun (WGS) entry which is preliminary data.</text>
</comment>
<dbReference type="InterPro" id="IPR038792">
    <property type="entry name" value="CFAP97D1/2"/>
</dbReference>
<evidence type="ECO:0000313" key="2">
    <source>
        <dbReference type="EMBL" id="KAE9522536.1"/>
    </source>
</evidence>
<sequence>MLTRKEELFVKPFQQRLYHQHKVKLKSATARVDTTPPQEWQHIVLKTKKYQKERERCTQILLNNGILWRHLNEIMSTRRVDNRWDYEQPKFFHRVNLFTKSNNKLTVDIEESSESGRVQTEVKNERCIACNPNLSISKANIPEERIPWDPPKKKLSKKLRSLSIHNDGVVKNTKHQVLNKSRQSQQKSTVSKKKIDNKLNINNNIMIETNNYLNYIEINEGSLDLIIKFPSGSKVSMVEGKTKRVLQPNNCQCTRCL</sequence>
<dbReference type="Proteomes" id="UP000475862">
    <property type="component" value="Unassembled WGS sequence"/>
</dbReference>
<keyword evidence="3" id="KW-1185">Reference proteome</keyword>
<dbReference type="AlphaFoldDB" id="A0A6G0SVY8"/>
<dbReference type="PANTHER" id="PTHR33768:SF3">
    <property type="entry name" value="MIP11318P"/>
    <property type="match status" value="1"/>
</dbReference>
<proteinExistence type="inferred from homology"/>
<dbReference type="OrthoDB" id="2163395at2759"/>
<accession>A0A6G0SVY8</accession>
<gene>
    <name evidence="2" type="ORF">AGLY_017057</name>
</gene>
<dbReference type="Pfam" id="PF13879">
    <property type="entry name" value="Hmw_CFAP97"/>
    <property type="match status" value="1"/>
</dbReference>
<reference evidence="2 3" key="1">
    <citation type="submission" date="2019-08" db="EMBL/GenBank/DDBJ databases">
        <title>The genome of the soybean aphid Biotype 1, its phylome, world population structure and adaptation to the North American continent.</title>
        <authorList>
            <person name="Giordano R."/>
            <person name="Donthu R.K."/>
            <person name="Hernandez A.G."/>
            <person name="Wright C.L."/>
            <person name="Zimin A.V."/>
        </authorList>
    </citation>
    <scope>NUCLEOTIDE SEQUENCE [LARGE SCALE GENOMIC DNA]</scope>
    <source>
        <tissue evidence="2">Whole aphids</tissue>
    </source>
</reference>
<protein>
    <submittedName>
        <fullName evidence="2">Uncharacterized protein</fullName>
    </submittedName>
</protein>
<organism evidence="2 3">
    <name type="scientific">Aphis glycines</name>
    <name type="common">Soybean aphid</name>
    <dbReference type="NCBI Taxonomy" id="307491"/>
    <lineage>
        <taxon>Eukaryota</taxon>
        <taxon>Metazoa</taxon>
        <taxon>Ecdysozoa</taxon>
        <taxon>Arthropoda</taxon>
        <taxon>Hexapoda</taxon>
        <taxon>Insecta</taxon>
        <taxon>Pterygota</taxon>
        <taxon>Neoptera</taxon>
        <taxon>Paraneoptera</taxon>
        <taxon>Hemiptera</taxon>
        <taxon>Sternorrhyncha</taxon>
        <taxon>Aphidomorpha</taxon>
        <taxon>Aphidoidea</taxon>
        <taxon>Aphididae</taxon>
        <taxon>Aphidini</taxon>
        <taxon>Aphis</taxon>
        <taxon>Aphis</taxon>
    </lineage>
</organism>
<evidence type="ECO:0000256" key="1">
    <source>
        <dbReference type="ARBA" id="ARBA00008315"/>
    </source>
</evidence>
<dbReference type="InterPro" id="IPR029488">
    <property type="entry name" value="Hmw/CFAP97"/>
</dbReference>
<evidence type="ECO:0000313" key="3">
    <source>
        <dbReference type="Proteomes" id="UP000475862"/>
    </source>
</evidence>
<dbReference type="EMBL" id="VYZN01001031">
    <property type="protein sequence ID" value="KAE9522536.1"/>
    <property type="molecule type" value="Genomic_DNA"/>
</dbReference>
<dbReference type="PANTHER" id="PTHR33768">
    <property type="entry name" value="MIP11318P"/>
    <property type="match status" value="1"/>
</dbReference>
<name>A0A6G0SVY8_APHGL</name>